<accession>A0A9C9EMF8</accession>
<reference evidence="1" key="1">
    <citation type="journal article" date="2020" name="mSystems">
        <title>Genome- and Community-Level Interaction Insights into Carbon Utilization and Element Cycling Functions of Hydrothermarchaeota in Hydrothermal Sediment.</title>
        <authorList>
            <person name="Zhou Z."/>
            <person name="Liu Y."/>
            <person name="Xu W."/>
            <person name="Pan J."/>
            <person name="Luo Z.H."/>
            <person name="Li M."/>
        </authorList>
    </citation>
    <scope>NUCLEOTIDE SEQUENCE</scope>
    <source>
        <strain evidence="1">HyVt-388</strain>
    </source>
</reference>
<evidence type="ECO:0000313" key="2">
    <source>
        <dbReference type="Proteomes" id="UP000885826"/>
    </source>
</evidence>
<gene>
    <name evidence="1" type="ORF">ENI34_06610</name>
</gene>
<dbReference type="EMBL" id="DRIG01000070">
    <property type="protein sequence ID" value="HEC78798.1"/>
    <property type="molecule type" value="Genomic_DNA"/>
</dbReference>
<evidence type="ECO:0000313" key="1">
    <source>
        <dbReference type="EMBL" id="HEC78798.1"/>
    </source>
</evidence>
<proteinExistence type="predicted"/>
<organism evidence="1 2">
    <name type="scientific">candidate division WOR-3 bacterium</name>
    <dbReference type="NCBI Taxonomy" id="2052148"/>
    <lineage>
        <taxon>Bacteria</taxon>
        <taxon>Bacteria division WOR-3</taxon>
    </lineage>
</organism>
<name>A0A9C9EMF8_UNCW3</name>
<sequence length="239" mass="27446">MSLFFFLVGVFETQLFPGNIFFEEQFNPALINKEEFTLAVRMESHFSLPAVRTYSLYSTLKSYSINCISFGNELYKENTVKTGIIFPFNGRLKFGFNLGLLNYWIKENCNRFSYTVGLGVRYNYASFQCDGWVNNINFPRFSDYDYLPLTYSVRTSYSGEKNYSFNFAVRGQGSELPFFNLGFSYCFYRLATLGVGVNTAPVYLEYLFSFSPGKLIVGYAGRNHQDLGLSHSFSIGFNL</sequence>
<comment type="caution">
    <text evidence="1">The sequence shown here is derived from an EMBL/GenBank/DDBJ whole genome shotgun (WGS) entry which is preliminary data.</text>
</comment>
<dbReference type="Proteomes" id="UP000885826">
    <property type="component" value="Unassembled WGS sequence"/>
</dbReference>
<dbReference type="AlphaFoldDB" id="A0A9C9EMF8"/>
<protein>
    <submittedName>
        <fullName evidence="1">Uncharacterized protein</fullName>
    </submittedName>
</protein>